<dbReference type="AlphaFoldDB" id="A8MIK2"/>
<dbReference type="GO" id="GO:0006542">
    <property type="term" value="P:glutamine biosynthetic process"/>
    <property type="evidence" value="ECO:0007669"/>
    <property type="project" value="TreeGrafter"/>
</dbReference>
<dbReference type="GO" id="GO:0004356">
    <property type="term" value="F:glutamine synthetase activity"/>
    <property type="evidence" value="ECO:0007669"/>
    <property type="project" value="UniProtKB-EC"/>
</dbReference>
<dbReference type="RefSeq" id="WP_012159943.1">
    <property type="nucleotide sequence ID" value="NC_009922.1"/>
</dbReference>
<dbReference type="eggNOG" id="COG0174">
    <property type="taxonomic scope" value="Bacteria"/>
</dbReference>
<dbReference type="HOGENOM" id="CLU_432584_0_0_9"/>
<evidence type="ECO:0000256" key="3">
    <source>
        <dbReference type="PROSITE-ProRule" id="PRU01331"/>
    </source>
</evidence>
<evidence type="ECO:0000256" key="4">
    <source>
        <dbReference type="RuleBase" id="RU000384"/>
    </source>
</evidence>
<dbReference type="PANTHER" id="PTHR43407">
    <property type="entry name" value="GLUTAMINE SYNTHETASE"/>
    <property type="match status" value="1"/>
</dbReference>
<dbReference type="PANTHER" id="PTHR43407:SF1">
    <property type="entry name" value="LENGSIN"/>
    <property type="match status" value="1"/>
</dbReference>
<evidence type="ECO:0000256" key="1">
    <source>
        <dbReference type="ARBA" id="ARBA00009897"/>
    </source>
</evidence>
<dbReference type="EMBL" id="CP000853">
    <property type="protein sequence ID" value="ABW19634.1"/>
    <property type="molecule type" value="Genomic_DNA"/>
</dbReference>
<dbReference type="STRING" id="350688.Clos_2098"/>
<dbReference type="SUPFAM" id="SSF55931">
    <property type="entry name" value="Glutamine synthetase/guanido kinase"/>
    <property type="match status" value="1"/>
</dbReference>
<organism evidence="6 7">
    <name type="scientific">Alkaliphilus oremlandii (strain OhILAs)</name>
    <name type="common">Clostridium oremlandii (strain OhILAs)</name>
    <dbReference type="NCBI Taxonomy" id="350688"/>
    <lineage>
        <taxon>Bacteria</taxon>
        <taxon>Bacillati</taxon>
        <taxon>Bacillota</taxon>
        <taxon>Clostridia</taxon>
        <taxon>Peptostreptococcales</taxon>
        <taxon>Natronincolaceae</taxon>
        <taxon>Alkaliphilus</taxon>
    </lineage>
</organism>
<dbReference type="GO" id="GO:0005737">
    <property type="term" value="C:cytoplasm"/>
    <property type="evidence" value="ECO:0007669"/>
    <property type="project" value="TreeGrafter"/>
</dbReference>
<dbReference type="InterPro" id="IPR008146">
    <property type="entry name" value="Gln_synth_cat_dom"/>
</dbReference>
<dbReference type="InterPro" id="IPR014746">
    <property type="entry name" value="Gln_synth/guanido_kin_cat_dom"/>
</dbReference>
<evidence type="ECO:0000313" key="6">
    <source>
        <dbReference type="EMBL" id="ABW19634.1"/>
    </source>
</evidence>
<accession>A8MIK2</accession>
<dbReference type="SMART" id="SM01230">
    <property type="entry name" value="Gln-synt_C"/>
    <property type="match status" value="1"/>
</dbReference>
<sequence>MKESLKELLNQRMLYCLPPWTHHKETLTELLKAHPSIQFVSLIGVDLGGNDTDEKIPIDLFINEMDRFFKVGVQTDGSSVALHGIATLNNAKVDLVPDASVNWFVDYNYEHICSTCGLPVGTLRIPAFLVHNAKKVDSRSILNRAVQNFSLQLQSILKEYPHIRKDLGIQEEETVEEVILTSATELEFWVKTPEEYADEEKLSTSQMLKEQYWKRTKGSVRTALEESILLLEKYGMQPEIGHKEVGGVSAKIGVNGNLNHVMEQLEIVWKYSTSIQAADNELFIREIIEETFKRHGLEVTFRAKPIEGVAGSGKHIHVGVAIQLSSGKYINIFTPKDRTMEYMSILGWGALYGILRNYEVVNPFITATNDAFNRLKPGFEAPICTVSAIGHRADMPSRNRTVLIGLIRDINNPNATRFEVRSSNPSTNTYLAIAAIYQTMMDGLLAAVKSGLTSNALEKEFSKKQGEEKFYLETNRVYRSEEDVFEYYTEEERNSMFGIPPATVWENIQHFDQEPGKTEILCAGEVFSRPIIASYKLGTMVQWLTELSGRIIPDNIALVRSLVKIHKEETSTDIDVVHWEKVNDLRIYLMKDTLNKKSLFTRMRQAIDAREYDTVSDLQLEMNEKITVLKHLYIEYRRNLFEEGDHFIH</sequence>
<evidence type="ECO:0000313" key="7">
    <source>
        <dbReference type="Proteomes" id="UP000000269"/>
    </source>
</evidence>
<dbReference type="Gene3D" id="3.30.590.10">
    <property type="entry name" value="Glutamine synthetase/guanido kinase, catalytic domain"/>
    <property type="match status" value="1"/>
</dbReference>
<protein>
    <recommendedName>
        <fullName evidence="2">glutamine synthetase</fullName>
        <ecNumber evidence="2">6.3.1.2</ecNumber>
    </recommendedName>
</protein>
<dbReference type="OrthoDB" id="9807095at2"/>
<name>A8MIK2_ALKOO</name>
<evidence type="ECO:0000256" key="2">
    <source>
        <dbReference type="ARBA" id="ARBA00012937"/>
    </source>
</evidence>
<dbReference type="EC" id="6.3.1.2" evidence="2"/>
<keyword evidence="7" id="KW-1185">Reference proteome</keyword>
<dbReference type="PROSITE" id="PS51987">
    <property type="entry name" value="GS_CATALYTIC"/>
    <property type="match status" value="1"/>
</dbReference>
<dbReference type="KEGG" id="aoe:Clos_2098"/>
<dbReference type="GO" id="GO:0019740">
    <property type="term" value="P:nitrogen utilization"/>
    <property type="evidence" value="ECO:0007669"/>
    <property type="project" value="TreeGrafter"/>
</dbReference>
<feature type="domain" description="GS catalytic" evidence="5">
    <location>
        <begin position="138"/>
        <end position="567"/>
    </location>
</feature>
<proteinExistence type="inferred from homology"/>
<dbReference type="GO" id="GO:0016020">
    <property type="term" value="C:membrane"/>
    <property type="evidence" value="ECO:0007669"/>
    <property type="project" value="TreeGrafter"/>
</dbReference>
<reference evidence="7" key="1">
    <citation type="submission" date="2007-10" db="EMBL/GenBank/DDBJ databases">
        <title>Complete genome of Alkaliphilus oremlandii OhILAs.</title>
        <authorList>
            <person name="Copeland A."/>
            <person name="Lucas S."/>
            <person name="Lapidus A."/>
            <person name="Barry K."/>
            <person name="Detter J.C."/>
            <person name="Glavina del Rio T."/>
            <person name="Hammon N."/>
            <person name="Israni S."/>
            <person name="Dalin E."/>
            <person name="Tice H."/>
            <person name="Pitluck S."/>
            <person name="Chain P."/>
            <person name="Malfatti S."/>
            <person name="Shin M."/>
            <person name="Vergez L."/>
            <person name="Schmutz J."/>
            <person name="Larimer F."/>
            <person name="Land M."/>
            <person name="Hauser L."/>
            <person name="Kyrpides N."/>
            <person name="Mikhailova N."/>
            <person name="Stolz J.F."/>
            <person name="Dawson A."/>
            <person name="Fisher E."/>
            <person name="Crable B."/>
            <person name="Perera E."/>
            <person name="Lisak J."/>
            <person name="Ranganathan M."/>
            <person name="Basu P."/>
            <person name="Richardson P."/>
        </authorList>
    </citation>
    <scope>NUCLEOTIDE SEQUENCE [LARGE SCALE GENOMIC DNA]</scope>
    <source>
        <strain evidence="7">OhILAs</strain>
    </source>
</reference>
<gene>
    <name evidence="6" type="ordered locus">Clos_2098</name>
</gene>
<dbReference type="Proteomes" id="UP000000269">
    <property type="component" value="Chromosome"/>
</dbReference>
<evidence type="ECO:0000259" key="5">
    <source>
        <dbReference type="PROSITE" id="PS51987"/>
    </source>
</evidence>
<dbReference type="Pfam" id="PF00120">
    <property type="entry name" value="Gln-synt_C"/>
    <property type="match status" value="1"/>
</dbReference>
<comment type="similarity">
    <text evidence="1 3 4">Belongs to the glutamine synthetase family.</text>
</comment>